<dbReference type="GO" id="GO:0006886">
    <property type="term" value="P:intracellular protein transport"/>
    <property type="evidence" value="ECO:0007669"/>
    <property type="project" value="InterPro"/>
</dbReference>
<sequence>MNSAPSTSSSSSLVTGLKIAGAVVGVLSAATVVYAAVWDHRRRHDPAFRRKLAKQHKKLQKDVKVKQEVGKAQVEQALRRALTLVNAEPVPESPEGKEQFFMEQVALGEQLAARSPEFYVASAISFYKALKVYPAPQELLMIYQKTQPPAVFDLVMELISLDLNSSAQQAARAEANAPILDLAGDDDEKKVQEQDEDEEEIEVGGRVAAASSSSEAAKAPTSDNGEESSPSSGGSFVHVETDTIVTPEGDVAAQATEAAVVDVPAAVVDAAEETVAAGLDKEDPPEPVAA</sequence>
<keyword evidence="6" id="KW-0653">Protein transport</keyword>
<dbReference type="PANTHER" id="PTHR12430">
    <property type="entry name" value="MITOCHONDRIAL IMPORT RECEPTOR SUBUNIT TOM20"/>
    <property type="match status" value="1"/>
</dbReference>
<evidence type="ECO:0000256" key="11">
    <source>
        <dbReference type="SAM" id="Phobius"/>
    </source>
</evidence>
<dbReference type="Pfam" id="PF02064">
    <property type="entry name" value="MAS20"/>
    <property type="match status" value="1"/>
</dbReference>
<dbReference type="Proteomes" id="UP000311382">
    <property type="component" value="Unassembled WGS sequence"/>
</dbReference>
<keyword evidence="13" id="KW-1185">Reference proteome</keyword>
<dbReference type="SUPFAM" id="SSF47157">
    <property type="entry name" value="Mitochondrial import receptor subunit Tom20"/>
    <property type="match status" value="1"/>
</dbReference>
<evidence type="ECO:0000256" key="1">
    <source>
        <dbReference type="ARBA" id="ARBA00004572"/>
    </source>
</evidence>
<dbReference type="GO" id="GO:0008320">
    <property type="term" value="F:protein transmembrane transporter activity"/>
    <property type="evidence" value="ECO:0007669"/>
    <property type="project" value="TreeGrafter"/>
</dbReference>
<dbReference type="InterPro" id="IPR002056">
    <property type="entry name" value="MAS20"/>
</dbReference>
<keyword evidence="8" id="KW-0496">Mitochondrion</keyword>
<evidence type="ECO:0000256" key="6">
    <source>
        <dbReference type="ARBA" id="ARBA00022927"/>
    </source>
</evidence>
<dbReference type="PANTHER" id="PTHR12430:SF0">
    <property type="entry name" value="TRANSLOCASE OF OUTER MITOCHONDRIAL MEMBRANE 20"/>
    <property type="match status" value="1"/>
</dbReference>
<evidence type="ECO:0000256" key="3">
    <source>
        <dbReference type="ARBA" id="ARBA00022448"/>
    </source>
</evidence>
<feature type="transmembrane region" description="Helical" evidence="11">
    <location>
        <begin position="20"/>
        <end position="38"/>
    </location>
</feature>
<feature type="region of interest" description="Disordered" evidence="10">
    <location>
        <begin position="178"/>
        <end position="250"/>
    </location>
</feature>
<dbReference type="OrthoDB" id="2154253at2759"/>
<evidence type="ECO:0000256" key="10">
    <source>
        <dbReference type="SAM" id="MobiDB-lite"/>
    </source>
</evidence>
<reference evidence="12 13" key="1">
    <citation type="submission" date="2019-03" db="EMBL/GenBank/DDBJ databases">
        <title>Rhodosporidium diobovatum UCD-FST 08-225 genome sequencing, assembly, and annotation.</title>
        <authorList>
            <person name="Fakankun I.U."/>
            <person name="Fristensky B."/>
            <person name="Levin D.B."/>
        </authorList>
    </citation>
    <scope>NUCLEOTIDE SEQUENCE [LARGE SCALE GENOMIC DNA]</scope>
    <source>
        <strain evidence="12 13">UCD-FST 08-225</strain>
    </source>
</reference>
<dbReference type="PRINTS" id="PR00351">
    <property type="entry name" value="OM20RECEPTOR"/>
</dbReference>
<dbReference type="GO" id="GO:0005742">
    <property type="term" value="C:mitochondrial outer membrane translocase complex"/>
    <property type="evidence" value="ECO:0007669"/>
    <property type="project" value="InterPro"/>
</dbReference>
<comment type="caution">
    <text evidence="12">The sequence shown here is derived from an EMBL/GenBank/DDBJ whole genome shotgun (WGS) entry which is preliminary data.</text>
</comment>
<dbReference type="Gene3D" id="1.20.960.10">
    <property type="entry name" value="Mitochondrial outer membrane translocase complex, subunit Tom20 domain"/>
    <property type="match status" value="1"/>
</dbReference>
<evidence type="ECO:0000313" key="12">
    <source>
        <dbReference type="EMBL" id="TNY18125.1"/>
    </source>
</evidence>
<dbReference type="AlphaFoldDB" id="A0A5C5FN92"/>
<evidence type="ECO:0000256" key="5">
    <source>
        <dbReference type="ARBA" id="ARBA00022787"/>
    </source>
</evidence>
<proteinExistence type="inferred from homology"/>
<evidence type="ECO:0000256" key="2">
    <source>
        <dbReference type="ARBA" id="ARBA00005792"/>
    </source>
</evidence>
<evidence type="ECO:0000256" key="4">
    <source>
        <dbReference type="ARBA" id="ARBA00022692"/>
    </source>
</evidence>
<comment type="similarity">
    <text evidence="2">Belongs to the Tom20 family.</text>
</comment>
<dbReference type="GO" id="GO:0006605">
    <property type="term" value="P:protein targeting"/>
    <property type="evidence" value="ECO:0007669"/>
    <property type="project" value="InterPro"/>
</dbReference>
<dbReference type="InterPro" id="IPR023392">
    <property type="entry name" value="Tom20_dom_sf"/>
</dbReference>
<comment type="subcellular location">
    <subcellularLocation>
        <location evidence="1">Mitochondrion outer membrane</location>
        <topology evidence="1">Single-pass membrane protein</topology>
    </subcellularLocation>
</comment>
<accession>A0A5C5FN92</accession>
<evidence type="ECO:0000256" key="7">
    <source>
        <dbReference type="ARBA" id="ARBA00022989"/>
    </source>
</evidence>
<keyword evidence="7 11" id="KW-1133">Transmembrane helix</keyword>
<name>A0A5C5FN92_9BASI</name>
<dbReference type="GO" id="GO:0030150">
    <property type="term" value="P:protein import into mitochondrial matrix"/>
    <property type="evidence" value="ECO:0007669"/>
    <property type="project" value="TreeGrafter"/>
</dbReference>
<organism evidence="12 13">
    <name type="scientific">Rhodotorula diobovata</name>
    <dbReference type="NCBI Taxonomy" id="5288"/>
    <lineage>
        <taxon>Eukaryota</taxon>
        <taxon>Fungi</taxon>
        <taxon>Dikarya</taxon>
        <taxon>Basidiomycota</taxon>
        <taxon>Pucciniomycotina</taxon>
        <taxon>Microbotryomycetes</taxon>
        <taxon>Sporidiobolales</taxon>
        <taxon>Sporidiobolaceae</taxon>
        <taxon>Rhodotorula</taxon>
    </lineage>
</organism>
<keyword evidence="9 11" id="KW-0472">Membrane</keyword>
<evidence type="ECO:0000256" key="8">
    <source>
        <dbReference type="ARBA" id="ARBA00023128"/>
    </source>
</evidence>
<keyword evidence="4 11" id="KW-0812">Transmembrane</keyword>
<feature type="compositionally biased region" description="Low complexity" evidence="10">
    <location>
        <begin position="208"/>
        <end position="219"/>
    </location>
</feature>
<dbReference type="GO" id="GO:0030943">
    <property type="term" value="F:mitochondrion targeting sequence binding"/>
    <property type="evidence" value="ECO:0007669"/>
    <property type="project" value="TreeGrafter"/>
</dbReference>
<dbReference type="GO" id="GO:0016031">
    <property type="term" value="P:tRNA import into mitochondrion"/>
    <property type="evidence" value="ECO:0007669"/>
    <property type="project" value="TreeGrafter"/>
</dbReference>
<evidence type="ECO:0000313" key="13">
    <source>
        <dbReference type="Proteomes" id="UP000311382"/>
    </source>
</evidence>
<keyword evidence="3" id="KW-0813">Transport</keyword>
<gene>
    <name evidence="12" type="ORF">DMC30DRAFT_356066</name>
</gene>
<evidence type="ECO:0008006" key="14">
    <source>
        <dbReference type="Google" id="ProtNLM"/>
    </source>
</evidence>
<dbReference type="EMBL" id="SOZI01000155">
    <property type="protein sequence ID" value="TNY18125.1"/>
    <property type="molecule type" value="Genomic_DNA"/>
</dbReference>
<dbReference type="STRING" id="5288.A0A5C5FN92"/>
<keyword evidence="5" id="KW-1000">Mitochondrion outer membrane</keyword>
<evidence type="ECO:0000256" key="9">
    <source>
        <dbReference type="ARBA" id="ARBA00023136"/>
    </source>
</evidence>
<protein>
    <recommendedName>
        <fullName evidence="14">Mitochondrial outer membrane translocase complex, subunit Tom20 domain-containing protein</fullName>
    </recommendedName>
</protein>